<evidence type="ECO:0000313" key="3">
    <source>
        <dbReference type="Proteomes" id="UP001527882"/>
    </source>
</evidence>
<comment type="caution">
    <text evidence="2">The sequence shown here is derived from an EMBL/GenBank/DDBJ whole genome shotgun (WGS) entry which is preliminary data.</text>
</comment>
<proteinExistence type="predicted"/>
<dbReference type="Pfam" id="PF06580">
    <property type="entry name" value="His_kinase"/>
    <property type="match status" value="1"/>
</dbReference>
<dbReference type="InterPro" id="IPR010559">
    <property type="entry name" value="Sig_transdc_His_kin_internal"/>
</dbReference>
<name>A0ABT4QJ20_9BACL</name>
<accession>A0ABT4QJ20</accession>
<keyword evidence="2" id="KW-0418">Kinase</keyword>
<evidence type="ECO:0000313" key="2">
    <source>
        <dbReference type="EMBL" id="MCZ8516870.1"/>
    </source>
</evidence>
<feature type="domain" description="Signal transduction histidine kinase internal region" evidence="1">
    <location>
        <begin position="8"/>
        <end position="32"/>
    </location>
</feature>
<keyword evidence="3" id="KW-1185">Reference proteome</keyword>
<protein>
    <submittedName>
        <fullName evidence="2">Histidine kinase</fullName>
    </submittedName>
</protein>
<gene>
    <name evidence="2" type="ORF">O9H85_31815</name>
</gene>
<dbReference type="Proteomes" id="UP001527882">
    <property type="component" value="Unassembled WGS sequence"/>
</dbReference>
<evidence type="ECO:0000259" key="1">
    <source>
        <dbReference type="Pfam" id="PF06580"/>
    </source>
</evidence>
<organism evidence="2 3">
    <name type="scientific">Paenibacillus gyeongsangnamensis</name>
    <dbReference type="NCBI Taxonomy" id="3388067"/>
    <lineage>
        <taxon>Bacteria</taxon>
        <taxon>Bacillati</taxon>
        <taxon>Bacillota</taxon>
        <taxon>Bacilli</taxon>
        <taxon>Bacillales</taxon>
        <taxon>Paenibacillaceae</taxon>
        <taxon>Paenibacillus</taxon>
    </lineage>
</organism>
<dbReference type="RefSeq" id="WP_269885452.1">
    <property type="nucleotide sequence ID" value="NZ_JAQAGZ010000028.1"/>
</dbReference>
<dbReference type="EMBL" id="JAQAGZ010000028">
    <property type="protein sequence ID" value="MCZ8516870.1"/>
    <property type="molecule type" value="Genomic_DNA"/>
</dbReference>
<dbReference type="GO" id="GO:0016301">
    <property type="term" value="F:kinase activity"/>
    <property type="evidence" value="ECO:0007669"/>
    <property type="project" value="UniProtKB-KW"/>
</dbReference>
<keyword evidence="2" id="KW-0808">Transferase</keyword>
<sequence length="38" mass="4457">MNLEKRTAQLKALQAQVNPHFLQNTLQLIGSFHRYFLS</sequence>
<reference evidence="2 3" key="1">
    <citation type="submission" date="2022-12" db="EMBL/GenBank/DDBJ databases">
        <title>Draft genome sequence of Paenibacillus sp. dW9.</title>
        <authorList>
            <person name="Choi E.-W."/>
            <person name="Kim D.-U."/>
        </authorList>
    </citation>
    <scope>NUCLEOTIDE SEQUENCE [LARGE SCALE GENOMIC DNA]</scope>
    <source>
        <strain evidence="3">dW9</strain>
    </source>
</reference>